<keyword evidence="5 6" id="KW-0472">Membrane</keyword>
<evidence type="ECO:0000256" key="4">
    <source>
        <dbReference type="ARBA" id="ARBA00022989"/>
    </source>
</evidence>
<keyword evidence="4 6" id="KW-1133">Transmembrane helix</keyword>
<feature type="transmembrane region" description="Helical" evidence="6">
    <location>
        <begin position="302"/>
        <end position="323"/>
    </location>
</feature>
<evidence type="ECO:0000313" key="8">
    <source>
        <dbReference type="EMBL" id="KCW77793.1"/>
    </source>
</evidence>
<sequence length="349" mass="37747">MEWYKRKETVEEVAVIGGLIGIQLLYATNNVMVSYLTSLGLDPLTVAYYSSFATFLVLSPIALAFERSLWPKKLRLRLMVQLVLISFAGVILYQYLFVKGIKLTSPAIATAMPNLAPGLIFAIAWITRMEKVKLSCLYSKVKILGTVVCVSGAVTMSLCSAAKEAPRSTSLSNAIFDQQMIIGCSYLIAAVLSLSIYSILLAVTLADFPAPISMVAITSLIGSIMAATVQLFEDHKLDNGWPFLSFGMLVAFSFLGGGMTGSCIGFTAWAIKKRGAVLPSMFSPIATVCTIVYSAIRLGDTINVPSLASMVLIFTGLYIVLWAKRKEGYHPNEGDCLESGLDAEKPLLS</sequence>
<dbReference type="EMBL" id="KK198756">
    <property type="protein sequence ID" value="KCW77793.1"/>
    <property type="molecule type" value="Genomic_DNA"/>
</dbReference>
<dbReference type="InterPro" id="IPR037185">
    <property type="entry name" value="EmrE-like"/>
</dbReference>
<dbReference type="GO" id="GO:0022857">
    <property type="term" value="F:transmembrane transporter activity"/>
    <property type="evidence" value="ECO:0007669"/>
    <property type="project" value="InterPro"/>
</dbReference>
<gene>
    <name evidence="8" type="ORF">EUGRSUZ_D02085</name>
</gene>
<feature type="transmembrane region" description="Helical" evidence="6">
    <location>
        <begin position="212"/>
        <end position="232"/>
    </location>
</feature>
<feature type="transmembrane region" description="Helical" evidence="6">
    <location>
        <begin position="46"/>
        <end position="66"/>
    </location>
</feature>
<keyword evidence="3 6" id="KW-0812">Transmembrane</keyword>
<feature type="transmembrane region" description="Helical" evidence="6">
    <location>
        <begin position="141"/>
        <end position="160"/>
    </location>
</feature>
<organism evidence="8">
    <name type="scientific">Eucalyptus grandis</name>
    <name type="common">Flooded gum</name>
    <dbReference type="NCBI Taxonomy" id="71139"/>
    <lineage>
        <taxon>Eukaryota</taxon>
        <taxon>Viridiplantae</taxon>
        <taxon>Streptophyta</taxon>
        <taxon>Embryophyta</taxon>
        <taxon>Tracheophyta</taxon>
        <taxon>Spermatophyta</taxon>
        <taxon>Magnoliopsida</taxon>
        <taxon>eudicotyledons</taxon>
        <taxon>Gunneridae</taxon>
        <taxon>Pentapetalae</taxon>
        <taxon>rosids</taxon>
        <taxon>malvids</taxon>
        <taxon>Myrtales</taxon>
        <taxon>Myrtaceae</taxon>
        <taxon>Myrtoideae</taxon>
        <taxon>Eucalypteae</taxon>
        <taxon>Eucalyptus</taxon>
    </lineage>
</organism>
<feature type="transmembrane region" description="Helical" evidence="6">
    <location>
        <begin position="276"/>
        <end position="296"/>
    </location>
</feature>
<dbReference type="SUPFAM" id="SSF103481">
    <property type="entry name" value="Multidrug resistance efflux transporter EmrE"/>
    <property type="match status" value="2"/>
</dbReference>
<evidence type="ECO:0000256" key="2">
    <source>
        <dbReference type="ARBA" id="ARBA00007635"/>
    </source>
</evidence>
<feature type="transmembrane region" description="Helical" evidence="6">
    <location>
        <begin position="180"/>
        <end position="205"/>
    </location>
</feature>
<dbReference type="GO" id="GO:0005886">
    <property type="term" value="C:plasma membrane"/>
    <property type="evidence" value="ECO:0000318"/>
    <property type="project" value="GO_Central"/>
</dbReference>
<evidence type="ECO:0000256" key="3">
    <source>
        <dbReference type="ARBA" id="ARBA00022692"/>
    </source>
</evidence>
<protein>
    <recommendedName>
        <fullName evidence="6">WAT1-related protein</fullName>
    </recommendedName>
</protein>
<dbReference type="eggNOG" id="ENOG502QVME">
    <property type="taxonomic scope" value="Eukaryota"/>
</dbReference>
<feature type="transmembrane region" description="Helical" evidence="6">
    <location>
        <begin position="244"/>
        <end position="269"/>
    </location>
</feature>
<evidence type="ECO:0000256" key="6">
    <source>
        <dbReference type="RuleBase" id="RU363077"/>
    </source>
</evidence>
<accession>A0A059CH59</accession>
<dbReference type="PANTHER" id="PTHR31218">
    <property type="entry name" value="WAT1-RELATED PROTEIN"/>
    <property type="match status" value="1"/>
</dbReference>
<evidence type="ECO:0000256" key="1">
    <source>
        <dbReference type="ARBA" id="ARBA00004141"/>
    </source>
</evidence>
<feature type="transmembrane region" description="Helical" evidence="6">
    <location>
        <begin position="108"/>
        <end position="129"/>
    </location>
</feature>
<dbReference type="KEGG" id="egr:104441919"/>
<dbReference type="STRING" id="71139.A0A059CH59"/>
<dbReference type="AlphaFoldDB" id="A0A059CH59"/>
<dbReference type="InParanoid" id="A0A059CH59"/>
<dbReference type="OMA" id="AGIMFNA"/>
<feature type="domain" description="EamA" evidence="7">
    <location>
        <begin position="20"/>
        <end position="156"/>
    </location>
</feature>
<evidence type="ECO:0000259" key="7">
    <source>
        <dbReference type="Pfam" id="PF00892"/>
    </source>
</evidence>
<dbReference type="OrthoDB" id="642067at2759"/>
<evidence type="ECO:0000256" key="5">
    <source>
        <dbReference type="ARBA" id="ARBA00023136"/>
    </source>
</evidence>
<dbReference type="InterPro" id="IPR000620">
    <property type="entry name" value="EamA_dom"/>
</dbReference>
<dbReference type="Gramene" id="KCW77793">
    <property type="protein sequence ID" value="KCW77793"/>
    <property type="gene ID" value="EUGRSUZ_D02085"/>
</dbReference>
<feature type="domain" description="EamA" evidence="7">
    <location>
        <begin position="182"/>
        <end position="321"/>
    </location>
</feature>
<feature type="transmembrane region" description="Helical" evidence="6">
    <location>
        <begin position="78"/>
        <end position="96"/>
    </location>
</feature>
<name>A0A059CH59_EUCGR</name>
<proteinExistence type="inferred from homology"/>
<comment type="subcellular location">
    <subcellularLocation>
        <location evidence="1 6">Membrane</location>
        <topology evidence="1 6">Multi-pass membrane protein</topology>
    </subcellularLocation>
</comment>
<dbReference type="Pfam" id="PF00892">
    <property type="entry name" value="EamA"/>
    <property type="match status" value="2"/>
</dbReference>
<dbReference type="InterPro" id="IPR030184">
    <property type="entry name" value="WAT1-related"/>
</dbReference>
<feature type="transmembrane region" description="Helical" evidence="6">
    <location>
        <begin position="9"/>
        <end position="26"/>
    </location>
</feature>
<comment type="similarity">
    <text evidence="2 6">Belongs to the drug/metabolite transporter (DMT) superfamily. Plant drug/metabolite exporter (P-DME) (TC 2.A.7.4) family.</text>
</comment>
<reference evidence="8" key="1">
    <citation type="submission" date="2013-07" db="EMBL/GenBank/DDBJ databases">
        <title>The genome of Eucalyptus grandis.</title>
        <authorList>
            <person name="Schmutz J."/>
            <person name="Hayes R."/>
            <person name="Myburg A."/>
            <person name="Tuskan G."/>
            <person name="Grattapaglia D."/>
            <person name="Rokhsar D.S."/>
        </authorList>
    </citation>
    <scope>NUCLEOTIDE SEQUENCE</scope>
    <source>
        <tissue evidence="8">Leaf extractions</tissue>
    </source>
</reference>